<evidence type="ECO:0000256" key="2">
    <source>
        <dbReference type="ARBA" id="ARBA00010749"/>
    </source>
</evidence>
<evidence type="ECO:0000259" key="9">
    <source>
        <dbReference type="PROSITE" id="PS50002"/>
    </source>
</evidence>
<keyword evidence="4" id="KW-0963">Cytoplasm</keyword>
<dbReference type="FunFam" id="2.30.30.40:FF:000006">
    <property type="entry name" value="RIMS-binding protein 2 isoform X1"/>
    <property type="match status" value="1"/>
</dbReference>
<keyword evidence="11" id="KW-1185">Reference proteome</keyword>
<organism evidence="10 11">
    <name type="scientific">Oryzias sinensis</name>
    <name type="common">Chinese medaka</name>
    <dbReference type="NCBI Taxonomy" id="183150"/>
    <lineage>
        <taxon>Eukaryota</taxon>
        <taxon>Metazoa</taxon>
        <taxon>Chordata</taxon>
        <taxon>Craniata</taxon>
        <taxon>Vertebrata</taxon>
        <taxon>Euteleostomi</taxon>
        <taxon>Actinopterygii</taxon>
        <taxon>Neopterygii</taxon>
        <taxon>Teleostei</taxon>
        <taxon>Neoteleostei</taxon>
        <taxon>Acanthomorphata</taxon>
        <taxon>Ovalentaria</taxon>
        <taxon>Atherinomorphae</taxon>
        <taxon>Beloniformes</taxon>
        <taxon>Adrianichthyidae</taxon>
        <taxon>Oryziinae</taxon>
        <taxon>Oryzias</taxon>
    </lineage>
</organism>
<dbReference type="SUPFAM" id="SSF49265">
    <property type="entry name" value="Fibronectin type III"/>
    <property type="match status" value="2"/>
</dbReference>
<accession>A0A8C7YPQ8</accession>
<dbReference type="Gene3D" id="2.60.40.10">
    <property type="entry name" value="Immunoglobulins"/>
    <property type="match status" value="2"/>
</dbReference>
<feature type="coiled-coil region" evidence="7">
    <location>
        <begin position="526"/>
        <end position="714"/>
    </location>
</feature>
<feature type="coiled-coil region" evidence="7">
    <location>
        <begin position="291"/>
        <end position="361"/>
    </location>
</feature>
<dbReference type="InterPro" id="IPR003961">
    <property type="entry name" value="FN3_dom"/>
</dbReference>
<comment type="subcellular location">
    <subcellularLocation>
        <location evidence="1">Cytoplasm</location>
    </subcellularLocation>
</comment>
<evidence type="ECO:0000256" key="4">
    <source>
        <dbReference type="ARBA" id="ARBA00022490"/>
    </source>
</evidence>
<feature type="region of interest" description="Disordered" evidence="8">
    <location>
        <begin position="945"/>
        <end position="973"/>
    </location>
</feature>
<keyword evidence="3 6" id="KW-0728">SH3 domain</keyword>
<keyword evidence="7" id="KW-0175">Coiled coil</keyword>
<dbReference type="SUPFAM" id="SSF50044">
    <property type="entry name" value="SH3-domain"/>
    <property type="match status" value="1"/>
</dbReference>
<proteinExistence type="inferred from homology"/>
<feature type="domain" description="SH3" evidence="9">
    <location>
        <begin position="846"/>
        <end position="913"/>
    </location>
</feature>
<comment type="similarity">
    <text evidence="2">Belongs to the RIMBP family.</text>
</comment>
<dbReference type="SMART" id="SM00326">
    <property type="entry name" value="SH3"/>
    <property type="match status" value="1"/>
</dbReference>
<feature type="region of interest" description="Disordered" evidence="8">
    <location>
        <begin position="444"/>
        <end position="523"/>
    </location>
</feature>
<dbReference type="Gene3D" id="2.30.30.40">
    <property type="entry name" value="SH3 Domains"/>
    <property type="match status" value="1"/>
</dbReference>
<feature type="coiled-coil region" evidence="7">
    <location>
        <begin position="18"/>
        <end position="67"/>
    </location>
</feature>
<dbReference type="InterPro" id="IPR013783">
    <property type="entry name" value="Ig-like_fold"/>
</dbReference>
<evidence type="ECO:0000256" key="3">
    <source>
        <dbReference type="ARBA" id="ARBA00022443"/>
    </source>
</evidence>
<dbReference type="Ensembl" id="ENSOSIT00000032744.1">
    <property type="protein sequence ID" value="ENSOSIP00000031071.1"/>
    <property type="gene ID" value="ENSOSIG00000015945.1"/>
</dbReference>
<dbReference type="SMART" id="SM00060">
    <property type="entry name" value="FN3"/>
    <property type="match status" value="3"/>
</dbReference>
<dbReference type="PROSITE" id="PS50002">
    <property type="entry name" value="SH3"/>
    <property type="match status" value="1"/>
</dbReference>
<evidence type="ECO:0000256" key="5">
    <source>
        <dbReference type="ARBA" id="ARBA00022737"/>
    </source>
</evidence>
<feature type="compositionally biased region" description="Polar residues" evidence="8">
    <location>
        <begin position="181"/>
        <end position="192"/>
    </location>
</feature>
<evidence type="ECO:0000313" key="10">
    <source>
        <dbReference type="Ensembl" id="ENSOSIP00000031071.1"/>
    </source>
</evidence>
<keyword evidence="5" id="KW-0677">Repeat</keyword>
<feature type="region of interest" description="Disordered" evidence="8">
    <location>
        <begin position="764"/>
        <end position="825"/>
    </location>
</feature>
<dbReference type="InterPro" id="IPR036028">
    <property type="entry name" value="SH3-like_dom_sf"/>
</dbReference>
<dbReference type="InterPro" id="IPR040325">
    <property type="entry name" value="RIMBP1/2/3"/>
</dbReference>
<dbReference type="Pfam" id="PF25523">
    <property type="entry name" value="Ig_RIMBP2"/>
    <property type="match status" value="1"/>
</dbReference>
<reference evidence="10" key="1">
    <citation type="submission" date="2025-08" db="UniProtKB">
        <authorList>
            <consortium name="Ensembl"/>
        </authorList>
    </citation>
    <scope>IDENTIFICATION</scope>
</reference>
<evidence type="ECO:0000256" key="1">
    <source>
        <dbReference type="ARBA" id="ARBA00004496"/>
    </source>
</evidence>
<feature type="compositionally biased region" description="Polar residues" evidence="8">
    <location>
        <begin position="254"/>
        <end position="271"/>
    </location>
</feature>
<evidence type="ECO:0000256" key="8">
    <source>
        <dbReference type="SAM" id="MobiDB-lite"/>
    </source>
</evidence>
<feature type="compositionally biased region" description="Basic and acidic residues" evidence="8">
    <location>
        <begin position="770"/>
        <end position="782"/>
    </location>
</feature>
<dbReference type="CDD" id="cd00063">
    <property type="entry name" value="FN3"/>
    <property type="match status" value="2"/>
</dbReference>
<dbReference type="FunFam" id="2.60.40.10:FF:000643">
    <property type="entry name" value="RIMS-binding protein 2 isoform X1"/>
    <property type="match status" value="1"/>
</dbReference>
<feature type="compositionally biased region" description="Basic and acidic residues" evidence="8">
    <location>
        <begin position="467"/>
        <end position="478"/>
    </location>
</feature>
<dbReference type="InterPro" id="IPR001452">
    <property type="entry name" value="SH3_domain"/>
</dbReference>
<evidence type="ECO:0000256" key="7">
    <source>
        <dbReference type="SAM" id="Coils"/>
    </source>
</evidence>
<feature type="region of interest" description="Disordered" evidence="8">
    <location>
        <begin position="175"/>
        <end position="207"/>
    </location>
</feature>
<reference evidence="10" key="2">
    <citation type="submission" date="2025-09" db="UniProtKB">
        <authorList>
            <consortium name="Ensembl"/>
        </authorList>
    </citation>
    <scope>IDENTIFICATION</scope>
</reference>
<dbReference type="InterPro" id="IPR057884">
    <property type="entry name" value="FN3_RIM-BP1/2/3"/>
</dbReference>
<dbReference type="Pfam" id="PF25566">
    <property type="entry name" value="RIMB1_N"/>
    <property type="match status" value="1"/>
</dbReference>
<evidence type="ECO:0000256" key="6">
    <source>
        <dbReference type="PROSITE-ProRule" id="PRU00192"/>
    </source>
</evidence>
<dbReference type="CDD" id="cd12014">
    <property type="entry name" value="SH3_RIM-BP_1"/>
    <property type="match status" value="1"/>
</dbReference>
<dbReference type="FunFam" id="2.60.40.10:FF:000072">
    <property type="entry name" value="RIMS-binding protein 2 isoform X1"/>
    <property type="match status" value="1"/>
</dbReference>
<dbReference type="Pfam" id="PF07653">
    <property type="entry name" value="SH3_2"/>
    <property type="match status" value="1"/>
</dbReference>
<feature type="compositionally biased region" description="Low complexity" evidence="8">
    <location>
        <begin position="508"/>
        <end position="521"/>
    </location>
</feature>
<dbReference type="InterPro" id="IPR057950">
    <property type="entry name" value="RIMB1/RIM3A-C-like_N"/>
</dbReference>
<evidence type="ECO:0000313" key="11">
    <source>
        <dbReference type="Proteomes" id="UP000694383"/>
    </source>
</evidence>
<dbReference type="InterPro" id="IPR036116">
    <property type="entry name" value="FN3_sf"/>
</dbReference>
<feature type="region of interest" description="Disordered" evidence="8">
    <location>
        <begin position="237"/>
        <end position="274"/>
    </location>
</feature>
<dbReference type="PANTHER" id="PTHR14234">
    <property type="entry name" value="RIM BINDING PROTEIN-RELATED"/>
    <property type="match status" value="1"/>
</dbReference>
<name>A0A8C7YPQ8_9TELE</name>
<protein>
    <recommendedName>
        <fullName evidence="9">SH3 domain-containing protein</fullName>
    </recommendedName>
</protein>
<dbReference type="GeneTree" id="ENSGT00950000183203"/>
<dbReference type="PANTHER" id="PTHR14234:SF20">
    <property type="entry name" value="PERIPHERAL-TYPE BENZODIAZEPINE RECEPTOR-ASSOCIATED PROTEIN 1"/>
    <property type="match status" value="1"/>
</dbReference>
<feature type="compositionally biased region" description="Low complexity" evidence="8">
    <location>
        <begin position="786"/>
        <end position="797"/>
    </location>
</feature>
<feature type="compositionally biased region" description="Low complexity" evidence="8">
    <location>
        <begin position="951"/>
        <end position="967"/>
    </location>
</feature>
<sequence>MRDDRDNPLALSFKSSSCNDYGQELRRLRADLEAEKNQAAWACGRLAVELRRLREEAEREHQRAVKELAARRGSRKSPNGSRNLLVEDLRNEDDGQFCKGVPTAEEAFHFCSSQTQLLLDKINGKDAPFKSQDFEIEKAILLCHLLETHGQLLRGTHKTKSQRCAAKCSSKKQAKEETSKPYKTSTFSNYPSAPQLKPQGDSHSSLRSKQEGWRLSLECNLPADASCFSNKTCQSTSLTTGHPHPPPTHACQENRASNWTESSGTDESSISKCMGRNMENGTDYGFLVRQNSELLRALDDLEKTCSTLKEENGLLRKSSAPGTEEKVRRLRKKNTELAVLAKRLEERARKLQEANLRVVNSPSLMRPGSAEHYKRAFARQRARDLAHHADALLSKDKEIAALQQECRELEAQLGHSKGFPLQSGRGEFENLLRESQKEVLRLQRQLSVTSSRHQDDTEVSVKTCGENTKDKGQEKVEGETPSVGLDEAPSRCAKTPTEEGESWLRVTPPSDLSPSPSSQEDPQQRIQFLERELNNKRKECEDFEHEVKKRQRRCLDLESQLENERGKNEHLKEEADLLRRKALLLDQARAENEELREELSEVTAQRNSVLEENQRLRAKLENLEQVLKHMREVAERRQQLELEHEQALAILKFKQDEIKRLQRAQLFAKREHEGVVQMLEELTQLVLRRELSKVRELEEKCRNQSEQFGLLSQELEKFRLQASKVDLASSTLLNNPSLSVLTNGVGLTTERDVAAALRMGATPHPAGLTRVERSPVTKHRELPTISVSKSASSSNKSETAHLTPKSDTHLSPHKSSPTHEVDTASEVEELDIDVASAPYTASRGAAKLQVFIARYSYNPYDGPNDNPEVELPLTAGEYIYVYGDMDDDGFYEGELMDGRRGLVPSNFVERVSDDDFMSAHQPDTGDASHNSLLVSSLHSASHQHHLHSGVSASAPASAPSDSRTASTVPPPLTNGLDLDLEEVGVDLVPYPRKLTLIKQLAKSIIIGWDPPLVPAGWGNVFSYNVFVDQELRLNVPFGAQTKAVLERLDINLKAYRVSVQSLTEKGVSDQLRCSMLVGRDVCVAPTQLCVDRVTATSANLTWLPSNSNYVHIVSLNDEECELVKAGCYSLCLNNLLPSLQYTVKVEARPHRTPWELPVERREHRSATITFSTLMAGPPDAPLDVQLEQGPSPGIALISWLPVTIDAAGTSNGVRVTGYSIYVDRKKVLEVSSPTAGSALLGPSQMQCLQAAQELTLRTMSAHGESCDSLPVKVPSKLAAIMAGPAFSSPVVPAALCASPASSIVPPHPSYGNCTANVSTSPLPLDTHIPGLRVEPTTKTHGALHSDHHPTNASYVMAWANPSAAAALSLCEASLPAPSAITPSVSHVFPSFNGHTCR</sequence>
<dbReference type="Proteomes" id="UP000694383">
    <property type="component" value="Unplaced"/>
</dbReference>